<dbReference type="InterPro" id="IPR004638">
    <property type="entry name" value="EmrB-like"/>
</dbReference>
<name>A0ABS9ITL4_9ACTN</name>
<keyword evidence="2" id="KW-0813">Transport</keyword>
<keyword evidence="10" id="KW-1185">Reference proteome</keyword>
<comment type="subcellular location">
    <subcellularLocation>
        <location evidence="1">Cell membrane</location>
        <topology evidence="1">Multi-pass membrane protein</topology>
    </subcellularLocation>
</comment>
<feature type="transmembrane region" description="Helical" evidence="7">
    <location>
        <begin position="178"/>
        <end position="200"/>
    </location>
</feature>
<feature type="transmembrane region" description="Helical" evidence="7">
    <location>
        <begin position="212"/>
        <end position="230"/>
    </location>
</feature>
<feature type="transmembrane region" description="Helical" evidence="7">
    <location>
        <begin position="91"/>
        <end position="111"/>
    </location>
</feature>
<evidence type="ECO:0000256" key="5">
    <source>
        <dbReference type="ARBA" id="ARBA00022989"/>
    </source>
</evidence>
<evidence type="ECO:0000313" key="9">
    <source>
        <dbReference type="EMBL" id="MCF8588837.1"/>
    </source>
</evidence>
<feature type="transmembrane region" description="Helical" evidence="7">
    <location>
        <begin position="150"/>
        <end position="172"/>
    </location>
</feature>
<evidence type="ECO:0000259" key="8">
    <source>
        <dbReference type="PROSITE" id="PS50850"/>
    </source>
</evidence>
<comment type="caution">
    <text evidence="9">The sequence shown here is derived from an EMBL/GenBank/DDBJ whole genome shotgun (WGS) entry which is preliminary data.</text>
</comment>
<feature type="transmembrane region" description="Helical" evidence="7">
    <location>
        <begin position="374"/>
        <end position="398"/>
    </location>
</feature>
<feature type="transmembrane region" description="Helical" evidence="7">
    <location>
        <begin position="410"/>
        <end position="430"/>
    </location>
</feature>
<evidence type="ECO:0000256" key="4">
    <source>
        <dbReference type="ARBA" id="ARBA00022692"/>
    </source>
</evidence>
<gene>
    <name evidence="9" type="ORF">L5G33_10225</name>
</gene>
<protein>
    <submittedName>
        <fullName evidence="9">DHA2 family efflux MFS transporter permease subunit</fullName>
    </submittedName>
</protein>
<organism evidence="9 10">
    <name type="scientific">Gordonia liuliyuniae</name>
    <dbReference type="NCBI Taxonomy" id="2911517"/>
    <lineage>
        <taxon>Bacteria</taxon>
        <taxon>Bacillati</taxon>
        <taxon>Actinomycetota</taxon>
        <taxon>Actinomycetes</taxon>
        <taxon>Mycobacteriales</taxon>
        <taxon>Gordoniaceae</taxon>
        <taxon>Gordonia</taxon>
    </lineage>
</organism>
<dbReference type="InterPro" id="IPR020846">
    <property type="entry name" value="MFS_dom"/>
</dbReference>
<proteinExistence type="predicted"/>
<evidence type="ECO:0000313" key="10">
    <source>
        <dbReference type="Proteomes" id="UP001200110"/>
    </source>
</evidence>
<keyword evidence="5 7" id="KW-1133">Transmembrane helix</keyword>
<accession>A0ABS9ITL4</accession>
<dbReference type="InterPro" id="IPR011701">
    <property type="entry name" value="MFS"/>
</dbReference>
<dbReference type="RefSeq" id="WP_236998067.1">
    <property type="nucleotide sequence ID" value="NZ_JAKKOR010000007.1"/>
</dbReference>
<keyword evidence="3" id="KW-1003">Cell membrane</keyword>
<sequence length="473" mass="47657">MTTEQPVRTRQTDAANDRIDRATWKLCWVVVLGAFATGLDSSIVNIGLDSITTELHSTLSTTQWIVSGYLLALAVSLPAAGWLGRRYGSGPVWLTALGFFTAASLACAVASTPEGLITARIAQGLAGGVLIPTGQTILGAAVGPRRLGRVMGVLGIAASAAPAIGPLVGGLILHSLPWPWLFAINVPIGIVGIMLGRKMLPCSRPSDPGPMHWTGLASISAGLALVVLATSRWGDAGRLDPATVAIAACAAAALATFVVATRRTAHPLLNLSLYRLPAFRAGSIAAACSGALVFGSGVVHALYFQLGHGQNPLHAGMSLIGVAAATAITAPAAGRWIDRHGPAPAALVGGCLAVATTLPLAITPLDLPTPVVQLVLVAYGASVSLVAIPAGVTAYAAVPSTNLADAITQVNILQRIGGSLGGAVCAVLIASHTADLPTGFRLAFGALVVGAVGSLLAALLIASATRPGAIVEP</sequence>
<dbReference type="NCBIfam" id="TIGR00711">
    <property type="entry name" value="efflux_EmrB"/>
    <property type="match status" value="1"/>
</dbReference>
<feature type="domain" description="Major facilitator superfamily (MFS) profile" evidence="8">
    <location>
        <begin position="26"/>
        <end position="466"/>
    </location>
</feature>
<keyword evidence="6 7" id="KW-0472">Membrane</keyword>
<evidence type="ECO:0000256" key="6">
    <source>
        <dbReference type="ARBA" id="ARBA00023136"/>
    </source>
</evidence>
<feature type="transmembrane region" description="Helical" evidence="7">
    <location>
        <begin position="442"/>
        <end position="462"/>
    </location>
</feature>
<feature type="transmembrane region" description="Helical" evidence="7">
    <location>
        <begin position="242"/>
        <end position="260"/>
    </location>
</feature>
<feature type="transmembrane region" description="Helical" evidence="7">
    <location>
        <begin position="26"/>
        <end position="44"/>
    </location>
</feature>
<evidence type="ECO:0000256" key="7">
    <source>
        <dbReference type="SAM" id="Phobius"/>
    </source>
</evidence>
<feature type="transmembrane region" description="Helical" evidence="7">
    <location>
        <begin position="117"/>
        <end position="138"/>
    </location>
</feature>
<dbReference type="PRINTS" id="PR01036">
    <property type="entry name" value="TCRTETB"/>
</dbReference>
<feature type="transmembrane region" description="Helical" evidence="7">
    <location>
        <begin position="345"/>
        <end position="362"/>
    </location>
</feature>
<feature type="transmembrane region" description="Helical" evidence="7">
    <location>
        <begin position="64"/>
        <end position="84"/>
    </location>
</feature>
<dbReference type="InterPro" id="IPR036259">
    <property type="entry name" value="MFS_trans_sf"/>
</dbReference>
<evidence type="ECO:0000256" key="3">
    <source>
        <dbReference type="ARBA" id="ARBA00022475"/>
    </source>
</evidence>
<keyword evidence="4 7" id="KW-0812">Transmembrane</keyword>
<dbReference type="Gene3D" id="1.20.1250.20">
    <property type="entry name" value="MFS general substrate transporter like domains"/>
    <property type="match status" value="2"/>
</dbReference>
<evidence type="ECO:0000256" key="1">
    <source>
        <dbReference type="ARBA" id="ARBA00004651"/>
    </source>
</evidence>
<dbReference type="PANTHER" id="PTHR42718:SF46">
    <property type="entry name" value="BLR6921 PROTEIN"/>
    <property type="match status" value="1"/>
</dbReference>
<dbReference type="SUPFAM" id="SSF103473">
    <property type="entry name" value="MFS general substrate transporter"/>
    <property type="match status" value="1"/>
</dbReference>
<feature type="transmembrane region" description="Helical" evidence="7">
    <location>
        <begin position="315"/>
        <end position="333"/>
    </location>
</feature>
<dbReference type="PANTHER" id="PTHR42718">
    <property type="entry name" value="MAJOR FACILITATOR SUPERFAMILY MULTIDRUG TRANSPORTER MFSC"/>
    <property type="match status" value="1"/>
</dbReference>
<dbReference type="Pfam" id="PF07690">
    <property type="entry name" value="MFS_1"/>
    <property type="match status" value="1"/>
</dbReference>
<feature type="transmembrane region" description="Helical" evidence="7">
    <location>
        <begin position="281"/>
        <end position="303"/>
    </location>
</feature>
<dbReference type="Proteomes" id="UP001200110">
    <property type="component" value="Unassembled WGS sequence"/>
</dbReference>
<dbReference type="EMBL" id="JAKKOR010000007">
    <property type="protein sequence ID" value="MCF8588837.1"/>
    <property type="molecule type" value="Genomic_DNA"/>
</dbReference>
<reference evidence="9 10" key="1">
    <citation type="submission" date="2022-01" db="EMBL/GenBank/DDBJ databases">
        <authorList>
            <person name="Huang Y."/>
        </authorList>
    </citation>
    <scope>NUCLEOTIDE SEQUENCE [LARGE SCALE GENOMIC DNA]</scope>
    <source>
        <strain evidence="9 10">HY366</strain>
    </source>
</reference>
<evidence type="ECO:0000256" key="2">
    <source>
        <dbReference type="ARBA" id="ARBA00022448"/>
    </source>
</evidence>
<dbReference type="PROSITE" id="PS50850">
    <property type="entry name" value="MFS"/>
    <property type="match status" value="1"/>
</dbReference>